<dbReference type="Pfam" id="PF04377">
    <property type="entry name" value="ATE_C"/>
    <property type="match status" value="1"/>
</dbReference>
<dbReference type="PANTHER" id="PTHR21367">
    <property type="entry name" value="ARGININE-TRNA-PROTEIN TRANSFERASE 1"/>
    <property type="match status" value="1"/>
</dbReference>
<gene>
    <name evidence="8" type="ORF">FCM35_KLT06900</name>
</gene>
<dbReference type="Pfam" id="PF04376">
    <property type="entry name" value="ATE_N"/>
    <property type="match status" value="1"/>
</dbReference>
<evidence type="ECO:0000256" key="6">
    <source>
        <dbReference type="SAM" id="MobiDB-lite"/>
    </source>
</evidence>
<feature type="region of interest" description="Disordered" evidence="6">
    <location>
        <begin position="132"/>
        <end position="152"/>
    </location>
</feature>
<evidence type="ECO:0000313" key="8">
    <source>
        <dbReference type="EMBL" id="KAF3328294.1"/>
    </source>
</evidence>
<comment type="catalytic activity">
    <reaction evidence="5">
        <text>an N-terminal L-alpha-aminoacyl-[protein] + L-arginyl-tRNA(Arg) = an N-terminal L-arginyl-L-aminoacyl-[protein] + tRNA(Arg) + H(+)</text>
        <dbReference type="Rhea" id="RHEA:10208"/>
        <dbReference type="Rhea" id="RHEA-COMP:9658"/>
        <dbReference type="Rhea" id="RHEA-COMP:9673"/>
        <dbReference type="Rhea" id="RHEA-COMP:10636"/>
        <dbReference type="Rhea" id="RHEA-COMP:10638"/>
        <dbReference type="ChEBI" id="CHEBI:15378"/>
        <dbReference type="ChEBI" id="CHEBI:78442"/>
        <dbReference type="ChEBI" id="CHEBI:78513"/>
        <dbReference type="ChEBI" id="CHEBI:78597"/>
        <dbReference type="ChEBI" id="CHEBI:83562"/>
        <dbReference type="EC" id="2.3.2.8"/>
    </reaction>
</comment>
<dbReference type="Proteomes" id="UP000623129">
    <property type="component" value="Unassembled WGS sequence"/>
</dbReference>
<dbReference type="Pfam" id="PF03485">
    <property type="entry name" value="Arg_tRNA_synt_N"/>
    <property type="match status" value="1"/>
</dbReference>
<dbReference type="InterPro" id="IPR005148">
    <property type="entry name" value="Arg-tRNA-synth_N"/>
</dbReference>
<keyword evidence="3 5" id="KW-0833">Ubl conjugation pathway</keyword>
<feature type="compositionally biased region" description="Basic and acidic residues" evidence="6">
    <location>
        <begin position="132"/>
        <end position="147"/>
    </location>
</feature>
<keyword evidence="2 5" id="KW-0808">Transferase</keyword>
<dbReference type="InterPro" id="IPR030700">
    <property type="entry name" value="N-end_Aminoacyl_Trfase"/>
</dbReference>
<comment type="similarity">
    <text evidence="1 5">Belongs to the R-transferase family.</text>
</comment>
<dbReference type="InterPro" id="IPR017137">
    <property type="entry name" value="Arg-tRNA-P_Trfase_1_euk"/>
</dbReference>
<feature type="region of interest" description="Disordered" evidence="6">
    <location>
        <begin position="514"/>
        <end position="582"/>
    </location>
</feature>
<feature type="region of interest" description="Disordered" evidence="6">
    <location>
        <begin position="1"/>
        <end position="27"/>
    </location>
</feature>
<dbReference type="GO" id="GO:0005737">
    <property type="term" value="C:cytoplasm"/>
    <property type="evidence" value="ECO:0007669"/>
    <property type="project" value="InterPro"/>
</dbReference>
<keyword evidence="4 5" id="KW-0012">Acyltransferase</keyword>
<proteinExistence type="inferred from homology"/>
<evidence type="ECO:0000313" key="9">
    <source>
        <dbReference type="Proteomes" id="UP000623129"/>
    </source>
</evidence>
<feature type="compositionally biased region" description="Acidic residues" evidence="6">
    <location>
        <begin position="556"/>
        <end position="576"/>
    </location>
</feature>
<dbReference type="EMBL" id="SWLB01000016">
    <property type="protein sequence ID" value="KAF3328294.1"/>
    <property type="molecule type" value="Genomic_DNA"/>
</dbReference>
<keyword evidence="9" id="KW-1185">Reference proteome</keyword>
<dbReference type="OrthoDB" id="74183at2759"/>
<comment type="caution">
    <text evidence="8">The sequence shown here is derived from an EMBL/GenBank/DDBJ whole genome shotgun (WGS) entry which is preliminary data.</text>
</comment>
<feature type="compositionally biased region" description="Polar residues" evidence="6">
    <location>
        <begin position="516"/>
        <end position="525"/>
    </location>
</feature>
<accession>A0A833R1V0</accession>
<evidence type="ECO:0000256" key="2">
    <source>
        <dbReference type="ARBA" id="ARBA00022679"/>
    </source>
</evidence>
<reference evidence="8" key="1">
    <citation type="submission" date="2020-01" db="EMBL/GenBank/DDBJ databases">
        <title>Genome sequence of Kobresia littledalei, the first chromosome-level genome in the family Cyperaceae.</title>
        <authorList>
            <person name="Qu G."/>
        </authorList>
    </citation>
    <scope>NUCLEOTIDE SEQUENCE</scope>
    <source>
        <strain evidence="8">C.B.Clarke</strain>
        <tissue evidence="8">Leaf</tissue>
    </source>
</reference>
<comment type="function">
    <text evidence="5">Involved in the post-translational conjugation of arginine to the N-terminal aspartate or glutamate of a protein. This arginylation is required for degradation of the protein via the ubiquitin pathway.</text>
</comment>
<evidence type="ECO:0000256" key="3">
    <source>
        <dbReference type="ARBA" id="ARBA00022786"/>
    </source>
</evidence>
<protein>
    <recommendedName>
        <fullName evidence="5">Arginyl-tRNA--protein transferase</fullName>
        <ecNumber evidence="5">2.3.2.8</ecNumber>
    </recommendedName>
</protein>
<dbReference type="EC" id="2.3.2.8" evidence="5"/>
<evidence type="ECO:0000259" key="7">
    <source>
        <dbReference type="SMART" id="SM01016"/>
    </source>
</evidence>
<dbReference type="AlphaFoldDB" id="A0A833R1V0"/>
<dbReference type="GO" id="GO:0006420">
    <property type="term" value="P:arginyl-tRNA aminoacylation"/>
    <property type="evidence" value="ECO:0007669"/>
    <property type="project" value="InterPro"/>
</dbReference>
<organism evidence="8 9">
    <name type="scientific">Carex littledalei</name>
    <dbReference type="NCBI Taxonomy" id="544730"/>
    <lineage>
        <taxon>Eukaryota</taxon>
        <taxon>Viridiplantae</taxon>
        <taxon>Streptophyta</taxon>
        <taxon>Embryophyta</taxon>
        <taxon>Tracheophyta</taxon>
        <taxon>Spermatophyta</taxon>
        <taxon>Magnoliopsida</taxon>
        <taxon>Liliopsida</taxon>
        <taxon>Poales</taxon>
        <taxon>Cyperaceae</taxon>
        <taxon>Cyperoideae</taxon>
        <taxon>Cariceae</taxon>
        <taxon>Carex</taxon>
        <taxon>Carex subgen. Euthyceras</taxon>
    </lineage>
</organism>
<evidence type="ECO:0000256" key="5">
    <source>
        <dbReference type="PIRNR" id="PIRNR037207"/>
    </source>
</evidence>
<dbReference type="InterPro" id="IPR007471">
    <property type="entry name" value="N-end_Aminoacyl_Trfase_N"/>
</dbReference>
<dbReference type="PANTHER" id="PTHR21367:SF1">
    <property type="entry name" value="ARGINYL-TRNA--PROTEIN TRANSFERASE 1"/>
    <property type="match status" value="1"/>
</dbReference>
<feature type="domain" description="Arginyl tRNA synthetase N-terminal" evidence="7">
    <location>
        <begin position="208"/>
        <end position="289"/>
    </location>
</feature>
<evidence type="ECO:0000256" key="1">
    <source>
        <dbReference type="ARBA" id="ARBA00009991"/>
    </source>
</evidence>
<dbReference type="GO" id="GO:0004814">
    <property type="term" value="F:arginine-tRNA ligase activity"/>
    <property type="evidence" value="ECO:0007669"/>
    <property type="project" value="InterPro"/>
</dbReference>
<dbReference type="SMART" id="SM01016">
    <property type="entry name" value="Arg_tRNA_synt_N"/>
    <property type="match status" value="1"/>
</dbReference>
<dbReference type="InterPro" id="IPR007472">
    <property type="entry name" value="N-end_Aminoacyl_Trfase_C"/>
</dbReference>
<dbReference type="GO" id="GO:0004057">
    <property type="term" value="F:arginyl-tRNA--protein transferase activity"/>
    <property type="evidence" value="ECO:0007669"/>
    <property type="project" value="UniProtKB-EC"/>
</dbReference>
<evidence type="ECO:0000256" key="4">
    <source>
        <dbReference type="ARBA" id="ARBA00023315"/>
    </source>
</evidence>
<dbReference type="GO" id="GO:0005524">
    <property type="term" value="F:ATP binding"/>
    <property type="evidence" value="ECO:0007669"/>
    <property type="project" value="InterPro"/>
</dbReference>
<dbReference type="PIRSF" id="PIRSF037207">
    <property type="entry name" value="ATE1_euk"/>
    <property type="match status" value="1"/>
</dbReference>
<name>A0A833R1V0_9POAL</name>
<sequence>MDADVAGSSGGEMEQGQGEGKGKGRISSVVVDSGRTRSSCGYCFSSSFSSISHGVRAESLTANDYQELLDRGWRRSGCYAYKPEMEKTCCPQYTIRLKASKFTPSKEQDRVLKKMQRYLDGALDSKFDKCNKSKSNLQEKEPNKSSDSHIPINTDQTSLVSVTESLCETENQDKFISFLADNINDAVNIFFKGRGILLTDQNPKSVVKKVKPQMKQKLKDIITKEQHLVYTCNVSFQLAAYIKKVNSKIQNLDSISPNIIAEELAASISSEKISGFIIEACNGHLNFYAEAKPETVLVNKPGQTKQALKRSYENTPTPQKGRKLEIRMKCSEFDPDEYALYEKYQTLVHQDKRVSKESYIRFLVGTPIPFVEPDGSSMVPPCGFGSFHQQYLIDGRIIAVGVVDILPKCLSSKYLFWDPDFAFLSLGKFTALKEIQWVREMQAHCPNLEYYYLGYYIHSCNKMRYKAAYRPSELLCPLRFEWVPYDLAKPLLDRSKYAILSDFKTAENAHLLTTEHPGTSSTSGMQYPGGVHNKNAGGENGEDSGDNEDFMHEDSDVGPDEDMDDDDDSDDDETGADAESVGDIVLDVHNTRVKYKDIQKRFVVRKHFLNMLEKQLYRYVKVVGKDLSSRIVYSLG</sequence>
<dbReference type="SUPFAM" id="SSF55729">
    <property type="entry name" value="Acyl-CoA N-acyltransferases (Nat)"/>
    <property type="match status" value="1"/>
</dbReference>
<dbReference type="InterPro" id="IPR016181">
    <property type="entry name" value="Acyl_CoA_acyltransferase"/>
</dbReference>